<organism evidence="3 4">
    <name type="scientific">Abditibacterium utsteinense</name>
    <dbReference type="NCBI Taxonomy" id="1960156"/>
    <lineage>
        <taxon>Bacteria</taxon>
        <taxon>Pseudomonadati</taxon>
        <taxon>Abditibacteriota</taxon>
        <taxon>Abditibacteriia</taxon>
        <taxon>Abditibacteriales</taxon>
        <taxon>Abditibacteriaceae</taxon>
        <taxon>Abditibacterium</taxon>
    </lineage>
</organism>
<sequence length="120" mass="13346">MKTALLVMVHGSPRPASNGAMFDVVEMVRARGVFDFVTVGFMECNEPTIPEAAQQCVEFGAQKVIAVPYFLHSGSHVAEDLPTLLEEAREEYPDVEWLMGDYLGRDEGIADVVMERVREV</sequence>
<reference evidence="3 4" key="1">
    <citation type="journal article" date="2018" name="Syst. Appl. Microbiol.">
        <title>Abditibacterium utsteinense sp. nov., the first cultivated member of candidate phylum FBP, isolated from ice-free Antarctic soil samples.</title>
        <authorList>
            <person name="Tahon G."/>
            <person name="Tytgat B."/>
            <person name="Lebbe L."/>
            <person name="Carlier A."/>
            <person name="Willems A."/>
        </authorList>
    </citation>
    <scope>NUCLEOTIDE SEQUENCE [LARGE SCALE GENOMIC DNA]</scope>
    <source>
        <strain evidence="3 4">LMG 29911</strain>
    </source>
</reference>
<dbReference type="AlphaFoldDB" id="A0A2S8SPQ8"/>
<dbReference type="FunCoup" id="A0A2S8SPQ8">
    <property type="interactions" value="94"/>
</dbReference>
<dbReference type="Pfam" id="PF01903">
    <property type="entry name" value="CbiX"/>
    <property type="match status" value="1"/>
</dbReference>
<dbReference type="InParanoid" id="A0A2S8SPQ8"/>
<dbReference type="PANTHER" id="PTHR33542">
    <property type="entry name" value="SIROHYDROCHLORIN FERROCHELATASE, CHLOROPLASTIC"/>
    <property type="match status" value="1"/>
</dbReference>
<evidence type="ECO:0000256" key="1">
    <source>
        <dbReference type="ARBA" id="ARBA00022723"/>
    </source>
</evidence>
<comment type="caution">
    <text evidence="3">The sequence shown here is derived from an EMBL/GenBank/DDBJ whole genome shotgun (WGS) entry which is preliminary data.</text>
</comment>
<evidence type="ECO:0000313" key="3">
    <source>
        <dbReference type="EMBL" id="PQV62759.1"/>
    </source>
</evidence>
<evidence type="ECO:0000256" key="2">
    <source>
        <dbReference type="ARBA" id="ARBA00023239"/>
    </source>
</evidence>
<dbReference type="Proteomes" id="UP000237684">
    <property type="component" value="Unassembled WGS sequence"/>
</dbReference>
<gene>
    <name evidence="3" type="ORF">B1R32_1226</name>
</gene>
<keyword evidence="4" id="KW-1185">Reference proteome</keyword>
<protein>
    <submittedName>
        <fullName evidence="3">CbiX protein</fullName>
    </submittedName>
</protein>
<dbReference type="InterPro" id="IPR050963">
    <property type="entry name" value="Sirohydro_Cobaltochel/CbiX"/>
</dbReference>
<dbReference type="RefSeq" id="WP_157947721.1">
    <property type="nucleotide sequence ID" value="NZ_NIGF01000022.1"/>
</dbReference>
<keyword evidence="2" id="KW-0456">Lyase</keyword>
<keyword evidence="1" id="KW-0479">Metal-binding</keyword>
<dbReference type="Gene3D" id="3.40.50.1400">
    <property type="match status" value="1"/>
</dbReference>
<dbReference type="GO" id="GO:0046872">
    <property type="term" value="F:metal ion binding"/>
    <property type="evidence" value="ECO:0007669"/>
    <property type="project" value="UniProtKB-KW"/>
</dbReference>
<dbReference type="InterPro" id="IPR002762">
    <property type="entry name" value="CbiX-like"/>
</dbReference>
<accession>A0A2S8SPQ8</accession>
<dbReference type="EMBL" id="NIGF01000022">
    <property type="protein sequence ID" value="PQV62759.1"/>
    <property type="molecule type" value="Genomic_DNA"/>
</dbReference>
<proteinExistence type="predicted"/>
<dbReference type="SUPFAM" id="SSF53800">
    <property type="entry name" value="Chelatase"/>
    <property type="match status" value="1"/>
</dbReference>
<name>A0A2S8SPQ8_9BACT</name>
<dbReference type="OrthoDB" id="9797895at2"/>
<evidence type="ECO:0000313" key="4">
    <source>
        <dbReference type="Proteomes" id="UP000237684"/>
    </source>
</evidence>
<dbReference type="GO" id="GO:0016829">
    <property type="term" value="F:lyase activity"/>
    <property type="evidence" value="ECO:0007669"/>
    <property type="project" value="UniProtKB-KW"/>
</dbReference>
<dbReference type="CDD" id="cd03416">
    <property type="entry name" value="CbiX_SirB_N"/>
    <property type="match status" value="1"/>
</dbReference>
<dbReference type="PANTHER" id="PTHR33542:SF3">
    <property type="entry name" value="SIROHYDROCHLORIN FERROCHELATASE, CHLOROPLASTIC"/>
    <property type="match status" value="1"/>
</dbReference>